<organism evidence="1 2">
    <name type="scientific">Dreissena polymorpha</name>
    <name type="common">Zebra mussel</name>
    <name type="synonym">Mytilus polymorpha</name>
    <dbReference type="NCBI Taxonomy" id="45954"/>
    <lineage>
        <taxon>Eukaryota</taxon>
        <taxon>Metazoa</taxon>
        <taxon>Spiralia</taxon>
        <taxon>Lophotrochozoa</taxon>
        <taxon>Mollusca</taxon>
        <taxon>Bivalvia</taxon>
        <taxon>Autobranchia</taxon>
        <taxon>Heteroconchia</taxon>
        <taxon>Euheterodonta</taxon>
        <taxon>Imparidentia</taxon>
        <taxon>Neoheterodontei</taxon>
        <taxon>Myida</taxon>
        <taxon>Dreissenoidea</taxon>
        <taxon>Dreissenidae</taxon>
        <taxon>Dreissena</taxon>
    </lineage>
</organism>
<reference evidence="1" key="1">
    <citation type="journal article" date="2019" name="bioRxiv">
        <title>The Genome of the Zebra Mussel, Dreissena polymorpha: A Resource for Invasive Species Research.</title>
        <authorList>
            <person name="McCartney M.A."/>
            <person name="Auch B."/>
            <person name="Kono T."/>
            <person name="Mallez S."/>
            <person name="Zhang Y."/>
            <person name="Obille A."/>
            <person name="Becker A."/>
            <person name="Abrahante J.E."/>
            <person name="Garbe J."/>
            <person name="Badalamenti J.P."/>
            <person name="Herman A."/>
            <person name="Mangelson H."/>
            <person name="Liachko I."/>
            <person name="Sullivan S."/>
            <person name="Sone E.D."/>
            <person name="Koren S."/>
            <person name="Silverstein K.A.T."/>
            <person name="Beckman K.B."/>
            <person name="Gohl D.M."/>
        </authorList>
    </citation>
    <scope>NUCLEOTIDE SEQUENCE</scope>
    <source>
        <strain evidence="1">Duluth1</strain>
        <tissue evidence="1">Whole animal</tissue>
    </source>
</reference>
<proteinExistence type="predicted"/>
<gene>
    <name evidence="1" type="ORF">DPMN_078910</name>
</gene>
<evidence type="ECO:0000313" key="1">
    <source>
        <dbReference type="EMBL" id="KAH3703861.1"/>
    </source>
</evidence>
<dbReference type="EMBL" id="JAIWYP010000015">
    <property type="protein sequence ID" value="KAH3703861.1"/>
    <property type="molecule type" value="Genomic_DNA"/>
</dbReference>
<dbReference type="Proteomes" id="UP000828390">
    <property type="component" value="Unassembled WGS sequence"/>
</dbReference>
<accession>A0A9D4BQV3</accession>
<reference evidence="1" key="2">
    <citation type="submission" date="2020-11" db="EMBL/GenBank/DDBJ databases">
        <authorList>
            <person name="McCartney M.A."/>
            <person name="Auch B."/>
            <person name="Kono T."/>
            <person name="Mallez S."/>
            <person name="Becker A."/>
            <person name="Gohl D.M."/>
            <person name="Silverstein K.A.T."/>
            <person name="Koren S."/>
            <person name="Bechman K.B."/>
            <person name="Herman A."/>
            <person name="Abrahante J.E."/>
            <person name="Garbe J."/>
        </authorList>
    </citation>
    <scope>NUCLEOTIDE SEQUENCE</scope>
    <source>
        <strain evidence="1">Duluth1</strain>
        <tissue evidence="1">Whole animal</tissue>
    </source>
</reference>
<name>A0A9D4BQV3_DREPO</name>
<comment type="caution">
    <text evidence="1">The sequence shown here is derived from an EMBL/GenBank/DDBJ whole genome shotgun (WGS) entry which is preliminary data.</text>
</comment>
<protein>
    <submittedName>
        <fullName evidence="1">Uncharacterized protein</fullName>
    </submittedName>
</protein>
<evidence type="ECO:0000313" key="2">
    <source>
        <dbReference type="Proteomes" id="UP000828390"/>
    </source>
</evidence>
<dbReference type="AlphaFoldDB" id="A0A9D4BQV3"/>
<keyword evidence="2" id="KW-1185">Reference proteome</keyword>
<sequence length="55" mass="6054">MATAVIARLSSLWTISAISCPTKHKLWRPSNDESWLGFDTSPDTTLCAGLCSKER</sequence>